<dbReference type="InterPro" id="IPR018759">
    <property type="entry name" value="BBP2_2"/>
</dbReference>
<sequence length="421" mass="45474">MRRSGSEPALVPCLLGLIGACAAQGAQAQDASASDAAISVQKRARPELDPVPVRFGSFEALVSTEARIAYDDNIYAARNDKTGDALATLSTRLSAHSTWSRHAVSLDGDAALVRGFSQPNEDTETYDARFGGRLDLGTLTRLAARAGYSRAFEPRGSIGDTTLRGPRIAYNALELGLDVEHTAGRLILGARAGLDGYHYAAYRAGGAQIAPGDRDYRTWNAGASAGYAIAPGVATFIEGSYNQAHYPGDTGAFDRSSSGWSLRGGLGFGVTRLVRGRAAIGYQDQRYDDPAFPRIKGLDFSAGVEWSPTRLMTWALEARRSIQRSPLVGVAGIRQSRYGIRLDYEARRNLILWGRLDRTVSEYASTARNQTDLSGGLGADWLLGRKLRLAAQAGLQRTRSDGTGGREFDRRRMSVSVRYTL</sequence>
<feature type="signal peptide" evidence="1">
    <location>
        <begin position="1"/>
        <end position="28"/>
    </location>
</feature>
<dbReference type="PROSITE" id="PS51257">
    <property type="entry name" value="PROKAR_LIPOPROTEIN"/>
    <property type="match status" value="1"/>
</dbReference>
<dbReference type="Pfam" id="PF10082">
    <property type="entry name" value="BBP2_2"/>
    <property type="match status" value="1"/>
</dbReference>
<dbReference type="RefSeq" id="WP_008830001.1">
    <property type="nucleotide sequence ID" value="NZ_JFYZ01000011.1"/>
</dbReference>
<gene>
    <name evidence="2" type="ORF">BV97_02384</name>
</gene>
<evidence type="ECO:0000256" key="1">
    <source>
        <dbReference type="SAM" id="SignalP"/>
    </source>
</evidence>
<name>A0A031JVB6_9SPHN</name>
<evidence type="ECO:0000313" key="2">
    <source>
        <dbReference type="EMBL" id="EZP81726.1"/>
    </source>
</evidence>
<proteinExistence type="predicted"/>
<dbReference type="STRING" id="158500.BES08_16235"/>
<dbReference type="AlphaFoldDB" id="A0A031JVB6"/>
<keyword evidence="1" id="KW-0732">Signal</keyword>
<reference evidence="2 3" key="1">
    <citation type="submission" date="2014-03" db="EMBL/GenBank/DDBJ databases">
        <title>Whole genome sequence of Novosphingobium resinovorum KF1.</title>
        <authorList>
            <person name="Gan H.M."/>
            <person name="Gan H.Y."/>
            <person name="Chew T.H."/>
            <person name="Savka M.A."/>
        </authorList>
    </citation>
    <scope>NUCLEOTIDE SEQUENCE [LARGE SCALE GENOMIC DNA]</scope>
    <source>
        <strain evidence="2 3">KF1</strain>
    </source>
</reference>
<accession>A0A031JVB6</accession>
<dbReference type="eggNOG" id="COG5338">
    <property type="taxonomic scope" value="Bacteria"/>
</dbReference>
<evidence type="ECO:0000313" key="3">
    <source>
        <dbReference type="Proteomes" id="UP000024329"/>
    </source>
</evidence>
<comment type="caution">
    <text evidence="2">The sequence shown here is derived from an EMBL/GenBank/DDBJ whole genome shotgun (WGS) entry which is preliminary data.</text>
</comment>
<dbReference type="PATRIC" id="fig|158500.4.peg.2431"/>
<dbReference type="Proteomes" id="UP000024329">
    <property type="component" value="Unassembled WGS sequence"/>
</dbReference>
<organism evidence="2 3">
    <name type="scientific">Novosphingobium resinovorum</name>
    <dbReference type="NCBI Taxonomy" id="158500"/>
    <lineage>
        <taxon>Bacteria</taxon>
        <taxon>Pseudomonadati</taxon>
        <taxon>Pseudomonadota</taxon>
        <taxon>Alphaproteobacteria</taxon>
        <taxon>Sphingomonadales</taxon>
        <taxon>Sphingomonadaceae</taxon>
        <taxon>Novosphingobium</taxon>
    </lineage>
</organism>
<feature type="chain" id="PRO_5001551937" evidence="1">
    <location>
        <begin position="29"/>
        <end position="421"/>
    </location>
</feature>
<protein>
    <submittedName>
        <fullName evidence="2">Uncharacterized protein</fullName>
    </submittedName>
</protein>
<dbReference type="EMBL" id="JFYZ01000011">
    <property type="protein sequence ID" value="EZP81726.1"/>
    <property type="molecule type" value="Genomic_DNA"/>
</dbReference>